<evidence type="ECO:0000256" key="4">
    <source>
        <dbReference type="ARBA" id="ARBA00022538"/>
    </source>
</evidence>
<dbReference type="AlphaFoldDB" id="A0A5N7BNS2"/>
<dbReference type="PANTHER" id="PTHR31064:SF30">
    <property type="entry name" value="HIGH-AFFINITY POTASSIUM TRANSPORT PROTEIN-RELATED"/>
    <property type="match status" value="1"/>
</dbReference>
<dbReference type="PANTHER" id="PTHR31064">
    <property type="entry name" value="POTASSIUM TRANSPORT PROTEIN DDB_G0292412-RELATED"/>
    <property type="match status" value="1"/>
</dbReference>
<evidence type="ECO:0000256" key="3">
    <source>
        <dbReference type="ARBA" id="ARBA00022448"/>
    </source>
</evidence>
<evidence type="ECO:0000313" key="13">
    <source>
        <dbReference type="Proteomes" id="UP000326198"/>
    </source>
</evidence>
<evidence type="ECO:0000256" key="2">
    <source>
        <dbReference type="ARBA" id="ARBA00009137"/>
    </source>
</evidence>
<dbReference type="GO" id="GO:1990573">
    <property type="term" value="P:potassium ion import across plasma membrane"/>
    <property type="evidence" value="ECO:0007669"/>
    <property type="project" value="TreeGrafter"/>
</dbReference>
<name>A0A5N7BNS2_9EURO</name>
<dbReference type="InterPro" id="IPR003445">
    <property type="entry name" value="Cat_transpt"/>
</dbReference>
<comment type="subcellular location">
    <subcellularLocation>
        <location evidence="1">Membrane</location>
        <topology evidence="1">Multi-pass membrane protein</topology>
    </subcellularLocation>
</comment>
<evidence type="ECO:0000256" key="7">
    <source>
        <dbReference type="ARBA" id="ARBA00022989"/>
    </source>
</evidence>
<keyword evidence="6" id="KW-0630">Potassium</keyword>
<organism evidence="12 13">
    <name type="scientific">Aspergillus bertholletiae</name>
    <dbReference type="NCBI Taxonomy" id="1226010"/>
    <lineage>
        <taxon>Eukaryota</taxon>
        <taxon>Fungi</taxon>
        <taxon>Dikarya</taxon>
        <taxon>Ascomycota</taxon>
        <taxon>Pezizomycotina</taxon>
        <taxon>Eurotiomycetes</taxon>
        <taxon>Eurotiomycetidae</taxon>
        <taxon>Eurotiales</taxon>
        <taxon>Aspergillaceae</taxon>
        <taxon>Aspergillus</taxon>
        <taxon>Aspergillus subgen. Circumdati</taxon>
    </lineage>
</organism>
<dbReference type="OrthoDB" id="9999863at2759"/>
<evidence type="ECO:0000256" key="8">
    <source>
        <dbReference type="ARBA" id="ARBA00023065"/>
    </source>
</evidence>
<keyword evidence="4" id="KW-0633">Potassium transport</keyword>
<feature type="region of interest" description="Disordered" evidence="10">
    <location>
        <begin position="137"/>
        <end position="207"/>
    </location>
</feature>
<dbReference type="Pfam" id="PF02386">
    <property type="entry name" value="TrkH"/>
    <property type="match status" value="1"/>
</dbReference>
<feature type="transmembrane region" description="Helical" evidence="11">
    <location>
        <begin position="72"/>
        <end position="97"/>
    </location>
</feature>
<dbReference type="GO" id="GO:0030007">
    <property type="term" value="P:intracellular potassium ion homeostasis"/>
    <property type="evidence" value="ECO:0007669"/>
    <property type="project" value="InterPro"/>
</dbReference>
<dbReference type="GO" id="GO:0140107">
    <property type="term" value="F:high-affinity potassium ion transmembrane transporter activity"/>
    <property type="evidence" value="ECO:0007669"/>
    <property type="project" value="TreeGrafter"/>
</dbReference>
<dbReference type="EMBL" id="ML736155">
    <property type="protein sequence ID" value="KAE8383462.1"/>
    <property type="molecule type" value="Genomic_DNA"/>
</dbReference>
<dbReference type="Proteomes" id="UP000326198">
    <property type="component" value="Unassembled WGS sequence"/>
</dbReference>
<keyword evidence="9 11" id="KW-0472">Membrane</keyword>
<dbReference type="InterPro" id="IPR015958">
    <property type="entry name" value="Trk1_fungi"/>
</dbReference>
<dbReference type="GO" id="GO:0005886">
    <property type="term" value="C:plasma membrane"/>
    <property type="evidence" value="ECO:0007669"/>
    <property type="project" value="InterPro"/>
</dbReference>
<evidence type="ECO:0000256" key="11">
    <source>
        <dbReference type="SAM" id="Phobius"/>
    </source>
</evidence>
<accession>A0A5N7BNS2</accession>
<protein>
    <submittedName>
        <fullName evidence="12">Cation transport protein-domain-containing protein</fullName>
    </submittedName>
</protein>
<feature type="compositionally biased region" description="Acidic residues" evidence="10">
    <location>
        <begin position="153"/>
        <end position="169"/>
    </location>
</feature>
<feature type="transmembrane region" description="Helical" evidence="11">
    <location>
        <begin position="475"/>
        <end position="495"/>
    </location>
</feature>
<dbReference type="InterPro" id="IPR051143">
    <property type="entry name" value="TrkH_K-transport"/>
</dbReference>
<keyword evidence="5 11" id="KW-0812">Transmembrane</keyword>
<dbReference type="NCBIfam" id="TIGR00934">
    <property type="entry name" value="2a38euk"/>
    <property type="match status" value="1"/>
</dbReference>
<dbReference type="InterPro" id="IPR004773">
    <property type="entry name" value="K/Na_transp_Trk1/HKT1"/>
</dbReference>
<comment type="similarity">
    <text evidence="2">Belongs to the TrkH potassium transport family.</text>
</comment>
<evidence type="ECO:0000256" key="9">
    <source>
        <dbReference type="ARBA" id="ARBA00023136"/>
    </source>
</evidence>
<sequence length="667" mass="75901">MPPYHEPQADSSPLRLRHHYFYIIVWVLLASIILYVPGGLSFVDALLLASGAATQTGLNPIDLKDLHMSQQITLWLVPMVTNVVFLHSLLVLIRIYWFRKRFKTAIREAKAVCHSQRQRMNQRLDFESRRPIGLNRTITDTTDTTTTALDSPDAGDEEQALLDSTDEEISPGASPQIHAHDPPPIGYQTFKPATIGPSSPRITFYESDRDYEARRKRRSSFSRRRSFSEAVNEAFPRIDSINMPVLPSLMWQHSIASYSDWDEDQKEELGGIEYRALKTLMVILVCYFVAFHLLGIILFIPWIMTDSRYGQMVTDMGLNRPWWAIFTAGSAFHDLGYTLSPDSMSSFRNAAFPLLVMTFLVVIGNTGFPCMLRFIIWFLSKFTTYGSPLDLELRYLLEHPRRCFTMMFPGPETWRLAGVLLLLNALDLLLFYTLQANPQTNPFSPGLRLVDGLFQIASTRTAGFSITSLGELHPAVQVSFVVMMYISAFPIAIAIRQTNVYEEKSLGIYDDEDKPNPHSLAAHIQRQLGFDLWYVMLGFFLISITEGKRIQEAHGHDAAFSLFPLLFEIVSAYGTVGLSLGYPKTATSLSAQFNPVSKVIIIAMQVRGRHRGLPHALDHAILLPCDVHQDQQGEWWWKRWLRRKSSNISSFFSHGDLEEDPERRSLL</sequence>
<keyword evidence="13" id="KW-1185">Reference proteome</keyword>
<keyword evidence="3" id="KW-0813">Transport</keyword>
<reference evidence="12 13" key="1">
    <citation type="submission" date="2019-04" db="EMBL/GenBank/DDBJ databases">
        <title>Friends and foes A comparative genomics studyof 23 Aspergillus species from section Flavi.</title>
        <authorList>
            <consortium name="DOE Joint Genome Institute"/>
            <person name="Kjaerbolling I."/>
            <person name="Vesth T."/>
            <person name="Frisvad J.C."/>
            <person name="Nybo J.L."/>
            <person name="Theobald S."/>
            <person name="Kildgaard S."/>
            <person name="Isbrandt T."/>
            <person name="Kuo A."/>
            <person name="Sato A."/>
            <person name="Lyhne E.K."/>
            <person name="Kogle M.E."/>
            <person name="Wiebenga A."/>
            <person name="Kun R.S."/>
            <person name="Lubbers R.J."/>
            <person name="Makela M.R."/>
            <person name="Barry K."/>
            <person name="Chovatia M."/>
            <person name="Clum A."/>
            <person name="Daum C."/>
            <person name="Haridas S."/>
            <person name="He G."/>
            <person name="LaButti K."/>
            <person name="Lipzen A."/>
            <person name="Mondo S."/>
            <person name="Riley R."/>
            <person name="Salamov A."/>
            <person name="Simmons B.A."/>
            <person name="Magnuson J.K."/>
            <person name="Henrissat B."/>
            <person name="Mortensen U.H."/>
            <person name="Larsen T.O."/>
            <person name="Devries R.P."/>
            <person name="Grigoriev I.V."/>
            <person name="Machida M."/>
            <person name="Baker S.E."/>
            <person name="Andersen M.R."/>
        </authorList>
    </citation>
    <scope>NUCLEOTIDE SEQUENCE [LARGE SCALE GENOMIC DNA]</scope>
    <source>
        <strain evidence="12 13">IBT 29228</strain>
    </source>
</reference>
<evidence type="ECO:0000256" key="1">
    <source>
        <dbReference type="ARBA" id="ARBA00004141"/>
    </source>
</evidence>
<keyword evidence="8" id="KW-0406">Ion transport</keyword>
<proteinExistence type="inferred from homology"/>
<feature type="compositionally biased region" description="Low complexity" evidence="10">
    <location>
        <begin position="137"/>
        <end position="147"/>
    </location>
</feature>
<feature type="transmembrane region" description="Helical" evidence="11">
    <location>
        <begin position="414"/>
        <end position="434"/>
    </location>
</feature>
<gene>
    <name evidence="12" type="ORF">BDV26DRAFT_277369</name>
</gene>
<evidence type="ECO:0000256" key="10">
    <source>
        <dbReference type="SAM" id="MobiDB-lite"/>
    </source>
</evidence>
<feature type="transmembrane region" description="Helical" evidence="11">
    <location>
        <begin position="20"/>
        <end position="38"/>
    </location>
</feature>
<feature type="transmembrane region" description="Helical" evidence="11">
    <location>
        <begin position="280"/>
        <end position="302"/>
    </location>
</feature>
<evidence type="ECO:0000313" key="12">
    <source>
        <dbReference type="EMBL" id="KAE8383462.1"/>
    </source>
</evidence>
<evidence type="ECO:0000256" key="6">
    <source>
        <dbReference type="ARBA" id="ARBA00022958"/>
    </source>
</evidence>
<evidence type="ECO:0000256" key="5">
    <source>
        <dbReference type="ARBA" id="ARBA00022692"/>
    </source>
</evidence>
<feature type="transmembrane region" description="Helical" evidence="11">
    <location>
        <begin position="352"/>
        <end position="379"/>
    </location>
</feature>
<keyword evidence="7 11" id="KW-1133">Transmembrane helix</keyword>
<dbReference type="PIRSF" id="PIRSF002450">
    <property type="entry name" value="K+_transpter_TRK"/>
    <property type="match status" value="1"/>
</dbReference>